<name>A0A7S3JXT6_9STRA</name>
<dbReference type="PROSITE" id="PS50089">
    <property type="entry name" value="ZF_RING_2"/>
    <property type="match status" value="1"/>
</dbReference>
<feature type="transmembrane region" description="Helical" evidence="3">
    <location>
        <begin position="166"/>
        <end position="185"/>
    </location>
</feature>
<dbReference type="SMART" id="SM00184">
    <property type="entry name" value="RING"/>
    <property type="match status" value="1"/>
</dbReference>
<feature type="transmembrane region" description="Helical" evidence="3">
    <location>
        <begin position="123"/>
        <end position="146"/>
    </location>
</feature>
<feature type="domain" description="RING-type" evidence="4">
    <location>
        <begin position="333"/>
        <end position="374"/>
    </location>
</feature>
<dbReference type="PANTHER" id="PTHR46225:SF19">
    <property type="entry name" value="RING-TYPE DOMAIN-CONTAINING PROTEIN"/>
    <property type="match status" value="1"/>
</dbReference>
<keyword evidence="3" id="KW-0472">Membrane</keyword>
<feature type="compositionally biased region" description="Low complexity" evidence="2">
    <location>
        <begin position="16"/>
        <end position="26"/>
    </location>
</feature>
<keyword evidence="1" id="KW-0863">Zinc-finger</keyword>
<reference evidence="5" key="1">
    <citation type="submission" date="2021-01" db="EMBL/GenBank/DDBJ databases">
        <authorList>
            <person name="Corre E."/>
            <person name="Pelletier E."/>
            <person name="Niang G."/>
            <person name="Scheremetjew M."/>
            <person name="Finn R."/>
            <person name="Kale V."/>
            <person name="Holt S."/>
            <person name="Cochrane G."/>
            <person name="Meng A."/>
            <person name="Brown T."/>
            <person name="Cohen L."/>
        </authorList>
    </citation>
    <scope>NUCLEOTIDE SEQUENCE</scope>
    <source>
        <strain evidence="5">CCMP1510</strain>
    </source>
</reference>
<organism evidence="5">
    <name type="scientific">Aureoumbra lagunensis</name>
    <dbReference type="NCBI Taxonomy" id="44058"/>
    <lineage>
        <taxon>Eukaryota</taxon>
        <taxon>Sar</taxon>
        <taxon>Stramenopiles</taxon>
        <taxon>Ochrophyta</taxon>
        <taxon>Pelagophyceae</taxon>
        <taxon>Pelagomonadales</taxon>
        <taxon>Aureoumbra</taxon>
    </lineage>
</organism>
<dbReference type="InterPro" id="IPR013083">
    <property type="entry name" value="Znf_RING/FYVE/PHD"/>
</dbReference>
<keyword evidence="3" id="KW-0812">Transmembrane</keyword>
<feature type="compositionally biased region" description="Polar residues" evidence="2">
    <location>
        <begin position="381"/>
        <end position="394"/>
    </location>
</feature>
<feature type="transmembrane region" description="Helical" evidence="3">
    <location>
        <begin position="267"/>
        <end position="295"/>
    </location>
</feature>
<evidence type="ECO:0000259" key="4">
    <source>
        <dbReference type="PROSITE" id="PS50089"/>
    </source>
</evidence>
<dbReference type="Pfam" id="PF13639">
    <property type="entry name" value="zf-RING_2"/>
    <property type="match status" value="1"/>
</dbReference>
<evidence type="ECO:0000256" key="1">
    <source>
        <dbReference type="PROSITE-ProRule" id="PRU00175"/>
    </source>
</evidence>
<keyword evidence="1" id="KW-0862">Zinc</keyword>
<keyword evidence="1" id="KW-0479">Metal-binding</keyword>
<proteinExistence type="predicted"/>
<gene>
    <name evidence="5" type="ORF">ALAG00032_LOCUS7728</name>
</gene>
<dbReference type="GO" id="GO:0008270">
    <property type="term" value="F:zinc ion binding"/>
    <property type="evidence" value="ECO:0007669"/>
    <property type="project" value="UniProtKB-KW"/>
</dbReference>
<dbReference type="EMBL" id="HBIJ01011284">
    <property type="protein sequence ID" value="CAE0366980.1"/>
    <property type="molecule type" value="Transcribed_RNA"/>
</dbReference>
<dbReference type="InterPro" id="IPR001841">
    <property type="entry name" value="Znf_RING"/>
</dbReference>
<accession>A0A7S3JXT6</accession>
<feature type="region of interest" description="Disordered" evidence="2">
    <location>
        <begin position="1"/>
        <end position="105"/>
    </location>
</feature>
<evidence type="ECO:0000256" key="3">
    <source>
        <dbReference type="SAM" id="Phobius"/>
    </source>
</evidence>
<evidence type="ECO:0000256" key="2">
    <source>
        <dbReference type="SAM" id="MobiDB-lite"/>
    </source>
</evidence>
<dbReference type="PANTHER" id="PTHR46225">
    <property type="entry name" value="C3H4 TYPE ZINC FINGER PROTEIN"/>
    <property type="match status" value="1"/>
</dbReference>
<dbReference type="AlphaFoldDB" id="A0A7S3JXT6"/>
<sequence>MSVEVETPLMGGNHSQEQQQDQQQQQRQEERIQLRGGETHGYGAREEDEEPPSVALLSTQTGLQENTTSTTQRSNSSSTNSGESDDADQSDGQEQAAENSPRRGARRTRALLRLLNVSDPAMLFYLALAVNAPQIATVFIIFPIYWHADSRLCDAALRRYWRVWGLVHAARLCATTVVAGLRWRFTPPPRRPDQPQPPEDPARRRANALIANARNSLDAVALIWFVFGNMWLLGGSDDSCNQQGNKHDDPTKSPIYLVDIIMLAIQYAQICLPCVFAIAMVPVFCFCLPCVIRLLAALQLPEHSRGASRRAISRLPLKPYTPGMELGYEEPSCPICLREVQLGHRLRVLPCKHAFHRRCIDEWLNRNASCPLCRRSIFTTSGQDRTSDNASQETAPRGGTIELEQTPLAIV</sequence>
<feature type="region of interest" description="Disordered" evidence="2">
    <location>
        <begin position="381"/>
        <end position="401"/>
    </location>
</feature>
<protein>
    <recommendedName>
        <fullName evidence="4">RING-type domain-containing protein</fullName>
    </recommendedName>
</protein>
<keyword evidence="3" id="KW-1133">Transmembrane helix</keyword>
<evidence type="ECO:0000313" key="5">
    <source>
        <dbReference type="EMBL" id="CAE0366980.1"/>
    </source>
</evidence>
<dbReference type="Gene3D" id="3.30.40.10">
    <property type="entry name" value="Zinc/RING finger domain, C3HC4 (zinc finger)"/>
    <property type="match status" value="1"/>
</dbReference>
<feature type="compositionally biased region" description="Low complexity" evidence="2">
    <location>
        <begin position="66"/>
        <end position="81"/>
    </location>
</feature>
<dbReference type="SUPFAM" id="SSF57850">
    <property type="entry name" value="RING/U-box"/>
    <property type="match status" value="1"/>
</dbReference>
<feature type="compositionally biased region" description="Polar residues" evidence="2">
    <location>
        <begin position="56"/>
        <end position="65"/>
    </location>
</feature>